<organism evidence="6 7">
    <name type="scientific">Kaistia nematophila</name>
    <dbReference type="NCBI Taxonomy" id="2994654"/>
    <lineage>
        <taxon>Bacteria</taxon>
        <taxon>Pseudomonadati</taxon>
        <taxon>Pseudomonadota</taxon>
        <taxon>Alphaproteobacteria</taxon>
        <taxon>Hyphomicrobiales</taxon>
        <taxon>Kaistiaceae</taxon>
        <taxon>Kaistia</taxon>
    </lineage>
</organism>
<evidence type="ECO:0000256" key="3">
    <source>
        <dbReference type="ARBA" id="ARBA00023163"/>
    </source>
</evidence>
<dbReference type="InterPro" id="IPR009057">
    <property type="entry name" value="Homeodomain-like_sf"/>
</dbReference>
<name>A0A9X3IN16_9HYPH</name>
<dbReference type="SUPFAM" id="SSF48498">
    <property type="entry name" value="Tetracyclin repressor-like, C-terminal domain"/>
    <property type="match status" value="1"/>
</dbReference>
<protein>
    <submittedName>
        <fullName evidence="6">TetR family transcriptional regulator</fullName>
    </submittedName>
</protein>
<keyword evidence="3" id="KW-0804">Transcription</keyword>
<dbReference type="GO" id="GO:0003677">
    <property type="term" value="F:DNA binding"/>
    <property type="evidence" value="ECO:0007669"/>
    <property type="project" value="UniProtKB-UniRule"/>
</dbReference>
<evidence type="ECO:0000256" key="1">
    <source>
        <dbReference type="ARBA" id="ARBA00023015"/>
    </source>
</evidence>
<evidence type="ECO:0000259" key="5">
    <source>
        <dbReference type="PROSITE" id="PS50977"/>
    </source>
</evidence>
<keyword evidence="2 4" id="KW-0238">DNA-binding</keyword>
<sequence>MQIKAQRRFEPDRRGRIVETALDVIAEHGVAGTTHRRIAEAASVPLGSITYYFDGIDALITEAFQKLSDDIAGRYRAALEAATSREAAIEAVVQLACGGFWQTQRNMTLVFELYAYMARRAELRQLVAKWIDSSHRALERHFDPRTARALDTMLEGISIQNFVEAETLPEDEVRSIIGKLAG</sequence>
<dbReference type="Pfam" id="PF00440">
    <property type="entry name" value="TetR_N"/>
    <property type="match status" value="1"/>
</dbReference>
<evidence type="ECO:0000256" key="2">
    <source>
        <dbReference type="ARBA" id="ARBA00023125"/>
    </source>
</evidence>
<evidence type="ECO:0000313" key="6">
    <source>
        <dbReference type="EMBL" id="MCX5572133.1"/>
    </source>
</evidence>
<dbReference type="Pfam" id="PF17940">
    <property type="entry name" value="TetR_C_31"/>
    <property type="match status" value="1"/>
</dbReference>
<dbReference type="AlphaFoldDB" id="A0A9X3IN16"/>
<dbReference type="InterPro" id="IPR001647">
    <property type="entry name" value="HTH_TetR"/>
</dbReference>
<dbReference type="PANTHER" id="PTHR47506">
    <property type="entry name" value="TRANSCRIPTIONAL REGULATORY PROTEIN"/>
    <property type="match status" value="1"/>
</dbReference>
<dbReference type="InterPro" id="IPR036271">
    <property type="entry name" value="Tet_transcr_reg_TetR-rel_C_sf"/>
</dbReference>
<keyword evidence="7" id="KW-1185">Reference proteome</keyword>
<keyword evidence="1" id="KW-0805">Transcription regulation</keyword>
<proteinExistence type="predicted"/>
<dbReference type="SUPFAM" id="SSF46689">
    <property type="entry name" value="Homeodomain-like"/>
    <property type="match status" value="1"/>
</dbReference>
<feature type="domain" description="HTH tetR-type" evidence="5">
    <location>
        <begin position="11"/>
        <end position="71"/>
    </location>
</feature>
<feature type="DNA-binding region" description="H-T-H motif" evidence="4">
    <location>
        <begin position="34"/>
        <end position="53"/>
    </location>
</feature>
<dbReference type="Proteomes" id="UP001144805">
    <property type="component" value="Unassembled WGS sequence"/>
</dbReference>
<evidence type="ECO:0000313" key="7">
    <source>
        <dbReference type="Proteomes" id="UP001144805"/>
    </source>
</evidence>
<dbReference type="PROSITE" id="PS50977">
    <property type="entry name" value="HTH_TETR_2"/>
    <property type="match status" value="1"/>
</dbReference>
<accession>A0A9X3IN16</accession>
<dbReference type="InterPro" id="IPR041583">
    <property type="entry name" value="TetR_C_31"/>
</dbReference>
<comment type="caution">
    <text evidence="6">The sequence shown here is derived from an EMBL/GenBank/DDBJ whole genome shotgun (WGS) entry which is preliminary data.</text>
</comment>
<reference evidence="6" key="1">
    <citation type="submission" date="2022-11" db="EMBL/GenBank/DDBJ databases">
        <title>Biodiversity and phylogenetic relationships of bacteria.</title>
        <authorList>
            <person name="Machado R.A.R."/>
            <person name="Bhat A."/>
            <person name="Loulou A."/>
            <person name="Kallel S."/>
        </authorList>
    </citation>
    <scope>NUCLEOTIDE SEQUENCE</scope>
    <source>
        <strain evidence="6">K-TC2</strain>
    </source>
</reference>
<gene>
    <name evidence="6" type="ORF">OSH07_23225</name>
</gene>
<dbReference type="Gene3D" id="1.10.357.10">
    <property type="entry name" value="Tetracycline Repressor, domain 2"/>
    <property type="match status" value="1"/>
</dbReference>
<dbReference type="PANTHER" id="PTHR47506:SF6">
    <property type="entry name" value="HTH-TYPE TRANSCRIPTIONAL REPRESSOR NEMR"/>
    <property type="match status" value="1"/>
</dbReference>
<dbReference type="EMBL" id="JAPKNK010000014">
    <property type="protein sequence ID" value="MCX5572133.1"/>
    <property type="molecule type" value="Genomic_DNA"/>
</dbReference>
<dbReference type="RefSeq" id="WP_266341094.1">
    <property type="nucleotide sequence ID" value="NZ_JAPKNK010000014.1"/>
</dbReference>
<evidence type="ECO:0000256" key="4">
    <source>
        <dbReference type="PROSITE-ProRule" id="PRU00335"/>
    </source>
</evidence>